<name>A0AAD6YQW1_9AGAR</name>
<dbReference type="AlphaFoldDB" id="A0AAD6YQW1"/>
<dbReference type="Proteomes" id="UP001219525">
    <property type="component" value="Unassembled WGS sequence"/>
</dbReference>
<accession>A0AAD6YQW1</accession>
<reference evidence="2" key="1">
    <citation type="submission" date="2023-03" db="EMBL/GenBank/DDBJ databases">
        <title>Massive genome expansion in bonnet fungi (Mycena s.s.) driven by repeated elements and novel gene families across ecological guilds.</title>
        <authorList>
            <consortium name="Lawrence Berkeley National Laboratory"/>
            <person name="Harder C.B."/>
            <person name="Miyauchi S."/>
            <person name="Viragh M."/>
            <person name="Kuo A."/>
            <person name="Thoen E."/>
            <person name="Andreopoulos B."/>
            <person name="Lu D."/>
            <person name="Skrede I."/>
            <person name="Drula E."/>
            <person name="Henrissat B."/>
            <person name="Morin E."/>
            <person name="Kohler A."/>
            <person name="Barry K."/>
            <person name="LaButti K."/>
            <person name="Morin E."/>
            <person name="Salamov A."/>
            <person name="Lipzen A."/>
            <person name="Mereny Z."/>
            <person name="Hegedus B."/>
            <person name="Baldrian P."/>
            <person name="Stursova M."/>
            <person name="Weitz H."/>
            <person name="Taylor A."/>
            <person name="Grigoriev I.V."/>
            <person name="Nagy L.G."/>
            <person name="Martin F."/>
            <person name="Kauserud H."/>
        </authorList>
    </citation>
    <scope>NUCLEOTIDE SEQUENCE</scope>
    <source>
        <strain evidence="2">9144</strain>
    </source>
</reference>
<protein>
    <submittedName>
        <fullName evidence="2">Uncharacterized protein</fullName>
    </submittedName>
</protein>
<keyword evidence="1" id="KW-1133">Transmembrane helix</keyword>
<evidence type="ECO:0000256" key="1">
    <source>
        <dbReference type="SAM" id="Phobius"/>
    </source>
</evidence>
<proteinExistence type="predicted"/>
<evidence type="ECO:0000313" key="3">
    <source>
        <dbReference type="Proteomes" id="UP001219525"/>
    </source>
</evidence>
<keyword evidence="3" id="KW-1185">Reference proteome</keyword>
<feature type="transmembrane region" description="Helical" evidence="1">
    <location>
        <begin position="7"/>
        <end position="24"/>
    </location>
</feature>
<organism evidence="2 3">
    <name type="scientific">Mycena pura</name>
    <dbReference type="NCBI Taxonomy" id="153505"/>
    <lineage>
        <taxon>Eukaryota</taxon>
        <taxon>Fungi</taxon>
        <taxon>Dikarya</taxon>
        <taxon>Basidiomycota</taxon>
        <taxon>Agaricomycotina</taxon>
        <taxon>Agaricomycetes</taxon>
        <taxon>Agaricomycetidae</taxon>
        <taxon>Agaricales</taxon>
        <taxon>Marasmiineae</taxon>
        <taxon>Mycenaceae</taxon>
        <taxon>Mycena</taxon>
    </lineage>
</organism>
<evidence type="ECO:0000313" key="2">
    <source>
        <dbReference type="EMBL" id="KAJ7226761.1"/>
    </source>
</evidence>
<feature type="transmembrane region" description="Helical" evidence="1">
    <location>
        <begin position="30"/>
        <end position="54"/>
    </location>
</feature>
<dbReference type="EMBL" id="JARJCW010000003">
    <property type="protein sequence ID" value="KAJ7226761.1"/>
    <property type="molecule type" value="Genomic_DNA"/>
</dbReference>
<sequence length="131" mass="15039">MLSISSTVGIWLVTAFLEAIYFTWYHKDPWFFKATVALLLTLEWVQMGASIGVYEWLITGFGDLVHWHFASLRICPLQYSFVSHYDTQREIAHNPKLLLVALIPDSAREAQVRVSERSVHEIRVGLSTRSS</sequence>
<gene>
    <name evidence="2" type="ORF">GGX14DRAFT_385563</name>
</gene>
<keyword evidence="1" id="KW-0812">Transmembrane</keyword>
<comment type="caution">
    <text evidence="2">The sequence shown here is derived from an EMBL/GenBank/DDBJ whole genome shotgun (WGS) entry which is preliminary data.</text>
</comment>
<keyword evidence="1" id="KW-0472">Membrane</keyword>